<dbReference type="Gene3D" id="3.30.890.10">
    <property type="entry name" value="Methyl-cpg-binding Protein 2, Chain A"/>
    <property type="match status" value="5"/>
</dbReference>
<dbReference type="GO" id="GO:0005634">
    <property type="term" value="C:nucleus"/>
    <property type="evidence" value="ECO:0007669"/>
    <property type="project" value="UniProtKB-SubCell"/>
</dbReference>
<keyword evidence="5" id="KW-0539">Nucleus</keyword>
<feature type="domain" description="MBD" evidence="7">
    <location>
        <begin position="111"/>
        <end position="183"/>
    </location>
</feature>
<dbReference type="InterPro" id="IPR016177">
    <property type="entry name" value="DNA-bd_dom_sf"/>
</dbReference>
<evidence type="ECO:0000256" key="4">
    <source>
        <dbReference type="ARBA" id="ARBA00023163"/>
    </source>
</evidence>
<feature type="compositionally biased region" description="Basic and acidic residues" evidence="6">
    <location>
        <begin position="20"/>
        <end position="29"/>
    </location>
</feature>
<evidence type="ECO:0000313" key="8">
    <source>
        <dbReference type="EMBL" id="GMN24328.1"/>
    </source>
</evidence>
<protein>
    <recommendedName>
        <fullName evidence="7">MBD domain-containing protein</fullName>
    </recommendedName>
</protein>
<dbReference type="EMBL" id="BTGU01000001">
    <property type="protein sequence ID" value="GMN24328.1"/>
    <property type="molecule type" value="Genomic_DNA"/>
</dbReference>
<feature type="compositionally biased region" description="Basic and acidic residues" evidence="6">
    <location>
        <begin position="467"/>
        <end position="485"/>
    </location>
</feature>
<evidence type="ECO:0000256" key="5">
    <source>
        <dbReference type="ARBA" id="ARBA00023242"/>
    </source>
</evidence>
<organism evidence="8 9">
    <name type="scientific">Ficus carica</name>
    <name type="common">Common fig</name>
    <dbReference type="NCBI Taxonomy" id="3494"/>
    <lineage>
        <taxon>Eukaryota</taxon>
        <taxon>Viridiplantae</taxon>
        <taxon>Streptophyta</taxon>
        <taxon>Embryophyta</taxon>
        <taxon>Tracheophyta</taxon>
        <taxon>Spermatophyta</taxon>
        <taxon>Magnoliopsida</taxon>
        <taxon>eudicotyledons</taxon>
        <taxon>Gunneridae</taxon>
        <taxon>Pentapetalae</taxon>
        <taxon>rosids</taxon>
        <taxon>fabids</taxon>
        <taxon>Rosales</taxon>
        <taxon>Moraceae</taxon>
        <taxon>Ficeae</taxon>
        <taxon>Ficus</taxon>
    </lineage>
</organism>
<keyword evidence="4" id="KW-0804">Transcription</keyword>
<evidence type="ECO:0000313" key="9">
    <source>
        <dbReference type="Proteomes" id="UP001187192"/>
    </source>
</evidence>
<dbReference type="AlphaFoldDB" id="A0AA87ZDP8"/>
<dbReference type="Pfam" id="PF01429">
    <property type="entry name" value="MBD"/>
    <property type="match status" value="4"/>
</dbReference>
<dbReference type="GO" id="GO:0003677">
    <property type="term" value="F:DNA binding"/>
    <property type="evidence" value="ECO:0007669"/>
    <property type="project" value="UniProtKB-KW"/>
</dbReference>
<feature type="region of interest" description="Disordered" evidence="6">
    <location>
        <begin position="1"/>
        <end position="60"/>
    </location>
</feature>
<accession>A0AA87ZDP8</accession>
<dbReference type="InterPro" id="IPR001739">
    <property type="entry name" value="Methyl_CpG_DNA-bd"/>
</dbReference>
<sequence>MKSESPPLEPVPLQVITPRKQHEPSDRRQVGSTSSPGFQVPDGWLVEEKPRTHSPSCPGRVDRFYVEPGTGKKFRSLPEVRRYLMDGKTDMPTIEVSEEAGDKSDMQIIPLKNWSTSGFVLPDGWRIEEKRRSGGVYPGMVDKYYIEPKTGTKFRSLAAVKRYLMDEKTDMSTPEVSQEAGDKSDMQITPLTNWSTSDFVLPDGWRIEEKQRSSGASHGVVDKYYIEPKTRKKFRSLAAVKRYLIDGKTEKSTPRVSKEAGDKCNMQIITTSPSDFVLPDGWRIEGKRRDTGVNPGKLDKFYIEPGTGKKFGSANAVKRHLNLSDGSTDTSTPKALKQGSDKRAMQIAPFTSGKTSNFVLPDGWIIEKKKRHYTVHKYYVEQATGQRFRSLLAVERYLKEQEENEDAMPLKAFKRPNGHDLSCRSGSRSTNVSGNKCSPKVASQCPTNSEEITTMPKVVTPDCDPTSSERSDTLEKSNSGEKAEASMDDFAFPPSTINWVLAGPGGDMWSPFVDDLMVPEPVKQKWSETFISSLHDDSLS</sequence>
<evidence type="ECO:0000256" key="2">
    <source>
        <dbReference type="ARBA" id="ARBA00023015"/>
    </source>
</evidence>
<keyword evidence="9" id="KW-1185">Reference proteome</keyword>
<feature type="domain" description="MBD" evidence="7">
    <location>
        <begin position="191"/>
        <end position="263"/>
    </location>
</feature>
<feature type="domain" description="MBD" evidence="7">
    <location>
        <begin position="268"/>
        <end position="343"/>
    </location>
</feature>
<reference evidence="8" key="1">
    <citation type="submission" date="2023-07" db="EMBL/GenBank/DDBJ databases">
        <title>draft genome sequence of fig (Ficus carica).</title>
        <authorList>
            <person name="Takahashi T."/>
            <person name="Nishimura K."/>
        </authorList>
    </citation>
    <scope>NUCLEOTIDE SEQUENCE</scope>
</reference>
<evidence type="ECO:0000256" key="3">
    <source>
        <dbReference type="ARBA" id="ARBA00023125"/>
    </source>
</evidence>
<comment type="caution">
    <text evidence="8">The sequence shown here is derived from an EMBL/GenBank/DDBJ whole genome shotgun (WGS) entry which is preliminary data.</text>
</comment>
<keyword evidence="3" id="KW-0238">DNA-binding</keyword>
<dbReference type="SUPFAM" id="SSF54171">
    <property type="entry name" value="DNA-binding domain"/>
    <property type="match status" value="5"/>
</dbReference>
<gene>
    <name evidence="8" type="ORF">TIFTF001_000508</name>
</gene>
<feature type="region of interest" description="Disordered" evidence="6">
    <location>
        <begin position="412"/>
        <end position="489"/>
    </location>
</feature>
<dbReference type="PROSITE" id="PS50982">
    <property type="entry name" value="MBD"/>
    <property type="match status" value="5"/>
</dbReference>
<feature type="domain" description="MBD" evidence="7">
    <location>
        <begin position="350"/>
        <end position="420"/>
    </location>
</feature>
<proteinExistence type="predicted"/>
<feature type="domain" description="MBD" evidence="7">
    <location>
        <begin position="30"/>
        <end position="103"/>
    </location>
</feature>
<evidence type="ECO:0000259" key="7">
    <source>
        <dbReference type="PROSITE" id="PS50982"/>
    </source>
</evidence>
<dbReference type="Proteomes" id="UP001187192">
    <property type="component" value="Unassembled WGS sequence"/>
</dbReference>
<dbReference type="PANTHER" id="PTHR12396:SF38">
    <property type="entry name" value="METHYL-CPG-BINDING DOMAIN-CONTAINING PROTEIN 7"/>
    <property type="match status" value="1"/>
</dbReference>
<dbReference type="PANTHER" id="PTHR12396">
    <property type="entry name" value="METHYL-CPG BINDING PROTEIN, MBD"/>
    <property type="match status" value="1"/>
</dbReference>
<name>A0AA87ZDP8_FICCA</name>
<feature type="compositionally biased region" description="Polar residues" evidence="6">
    <location>
        <begin position="424"/>
        <end position="436"/>
    </location>
</feature>
<evidence type="ECO:0000256" key="6">
    <source>
        <dbReference type="SAM" id="MobiDB-lite"/>
    </source>
</evidence>
<comment type="subcellular location">
    <subcellularLocation>
        <location evidence="1">Nucleus</location>
    </subcellularLocation>
</comment>
<evidence type="ECO:0000256" key="1">
    <source>
        <dbReference type="ARBA" id="ARBA00004123"/>
    </source>
</evidence>
<keyword evidence="2" id="KW-0805">Transcription regulation</keyword>